<keyword evidence="5" id="KW-1185">Reference proteome</keyword>
<proteinExistence type="inferred from homology"/>
<dbReference type="SUPFAM" id="SSF53474">
    <property type="entry name" value="alpha/beta-Hydrolases"/>
    <property type="match status" value="1"/>
</dbReference>
<feature type="domain" description="AB hydrolase-1" evidence="3">
    <location>
        <begin position="272"/>
        <end position="337"/>
    </location>
</feature>
<gene>
    <name evidence="4" type="ORF">AC579_4260</name>
</gene>
<dbReference type="Gene3D" id="3.40.50.1820">
    <property type="entry name" value="alpha/beta hydrolase"/>
    <property type="match status" value="1"/>
</dbReference>
<organism evidence="4 5">
    <name type="scientific">Pseudocercospora musae</name>
    <dbReference type="NCBI Taxonomy" id="113226"/>
    <lineage>
        <taxon>Eukaryota</taxon>
        <taxon>Fungi</taxon>
        <taxon>Dikarya</taxon>
        <taxon>Ascomycota</taxon>
        <taxon>Pezizomycotina</taxon>
        <taxon>Dothideomycetes</taxon>
        <taxon>Dothideomycetidae</taxon>
        <taxon>Mycosphaerellales</taxon>
        <taxon>Mycosphaerellaceae</taxon>
        <taxon>Pseudocercospora</taxon>
    </lineage>
</organism>
<dbReference type="Proteomes" id="UP000073492">
    <property type="component" value="Unassembled WGS sequence"/>
</dbReference>
<evidence type="ECO:0000313" key="5">
    <source>
        <dbReference type="Proteomes" id="UP000073492"/>
    </source>
</evidence>
<reference evidence="4 5" key="1">
    <citation type="submission" date="2015-07" db="EMBL/GenBank/DDBJ databases">
        <title>Comparative genomics of the Sigatoka disease complex on banana suggests a link between parallel evolutionary changes in Pseudocercospora fijiensis and Pseudocercospora eumusae and increased virulence on the banana host.</title>
        <authorList>
            <person name="Chang T.-C."/>
            <person name="Salvucci A."/>
            <person name="Crous P.W."/>
            <person name="Stergiopoulos I."/>
        </authorList>
    </citation>
    <scope>NUCLEOTIDE SEQUENCE [LARGE SCALE GENOMIC DNA]</scope>
    <source>
        <strain evidence="4 5">CBS 116634</strain>
    </source>
</reference>
<comment type="similarity">
    <text evidence="2">Belongs to the AB hydrolase superfamily. Epoxide hydrolase family.</text>
</comment>
<evidence type="ECO:0000313" key="4">
    <source>
        <dbReference type="EMBL" id="KXT10496.1"/>
    </source>
</evidence>
<dbReference type="EMBL" id="LFZO01000258">
    <property type="protein sequence ID" value="KXT10499.1"/>
    <property type="molecule type" value="Genomic_DNA"/>
</dbReference>
<dbReference type="GO" id="GO:0016787">
    <property type="term" value="F:hydrolase activity"/>
    <property type="evidence" value="ECO:0007669"/>
    <property type="project" value="UniProtKB-KW"/>
</dbReference>
<dbReference type="PRINTS" id="PR00412">
    <property type="entry name" value="EPOXHYDRLASE"/>
</dbReference>
<dbReference type="Pfam" id="PF00561">
    <property type="entry name" value="Abhydrolase_1"/>
    <property type="match status" value="2"/>
</dbReference>
<protein>
    <recommendedName>
        <fullName evidence="3">AB hydrolase-1 domain-containing protein</fullName>
    </recommendedName>
</protein>
<dbReference type="EMBL" id="LFZO01000258">
    <property type="protein sequence ID" value="KXT10497.1"/>
    <property type="molecule type" value="Genomic_DNA"/>
</dbReference>
<dbReference type="AlphaFoldDB" id="A0A139I723"/>
<dbReference type="PANTHER" id="PTHR43329">
    <property type="entry name" value="EPOXIDE HYDROLASE"/>
    <property type="match status" value="1"/>
</dbReference>
<dbReference type="EMBL" id="LFZO01000258">
    <property type="protein sequence ID" value="KXT10500.1"/>
    <property type="molecule type" value="Genomic_DNA"/>
</dbReference>
<dbReference type="InterPro" id="IPR000073">
    <property type="entry name" value="AB_hydrolase_1"/>
</dbReference>
<dbReference type="EMBL" id="LFZO01000258">
    <property type="protein sequence ID" value="KXT10496.1"/>
    <property type="molecule type" value="Genomic_DNA"/>
</dbReference>
<sequence>MTDHLDLANMAPPSKNINATKIRPSDIGNKVKSQYATVNGHKWHYLDTAPIGPQKGTIFLIHGFPDISFAWRYQIPLFSSLGFRSIALDCMGYGNTGSSSSLQDFSFKTHAEAVAGIAKELGISRAVIGGHDWGGMAVYRIAQWKPDVISHVFSVATAYAPIQNRFVSTRELVEGGSVPQFGYQLQFGSEDDQVEKVMKDGDEGRMRKFLLGMYGGKVKSGKRFMTPEKGIDLRILEDDDEEVAMTPLLNEEELEFYVKEFLKNGINGPCNWYRTRRVNFEDELGMQEERRKVVKQPTLYILATKDNILTREMSRGMEKAIPNLTRAEVDAGHWALWHTPDETNAILKDWLLGVVLGGKSKL</sequence>
<name>A0A139I723_9PEZI</name>
<evidence type="ECO:0000259" key="3">
    <source>
        <dbReference type="Pfam" id="PF00561"/>
    </source>
</evidence>
<dbReference type="EMBL" id="LFZO01000258">
    <property type="protein sequence ID" value="KXT10492.1"/>
    <property type="molecule type" value="Genomic_DNA"/>
</dbReference>
<evidence type="ECO:0000256" key="1">
    <source>
        <dbReference type="ARBA" id="ARBA00022801"/>
    </source>
</evidence>
<accession>A0A139I723</accession>
<comment type="caution">
    <text evidence="4">The sequence shown here is derived from an EMBL/GenBank/DDBJ whole genome shotgun (WGS) entry which is preliminary data.</text>
</comment>
<dbReference type="InterPro" id="IPR029058">
    <property type="entry name" value="AB_hydrolase_fold"/>
</dbReference>
<dbReference type="OrthoDB" id="269151at2759"/>
<keyword evidence="1" id="KW-0378">Hydrolase</keyword>
<evidence type="ECO:0000256" key="2">
    <source>
        <dbReference type="ARBA" id="ARBA00038334"/>
    </source>
</evidence>
<feature type="domain" description="AB hydrolase-1" evidence="3">
    <location>
        <begin position="57"/>
        <end position="167"/>
    </location>
</feature>
<dbReference type="InterPro" id="IPR000639">
    <property type="entry name" value="Epox_hydrolase-like"/>
</dbReference>
<dbReference type="EMBL" id="LFZO01000258">
    <property type="protein sequence ID" value="KXT10493.1"/>
    <property type="molecule type" value="Genomic_DNA"/>
</dbReference>